<accession>A0A5D3DUV9</accession>
<comment type="caution">
    <text evidence="2">The sequence shown here is derived from an EMBL/GenBank/DDBJ whole genome shotgun (WGS) entry which is preliminary data.</text>
</comment>
<evidence type="ECO:0000313" key="4">
    <source>
        <dbReference type="Proteomes" id="UP000321947"/>
    </source>
</evidence>
<dbReference type="EMBL" id="SSTD01002719">
    <property type="protein sequence ID" value="TYK27473.1"/>
    <property type="molecule type" value="Genomic_DNA"/>
</dbReference>
<reference evidence="3 4" key="1">
    <citation type="submission" date="2019-08" db="EMBL/GenBank/DDBJ databases">
        <title>Draft genome sequences of two oriental melons (Cucumis melo L. var makuwa).</title>
        <authorList>
            <person name="Kwon S.-Y."/>
        </authorList>
    </citation>
    <scope>NUCLEOTIDE SEQUENCE [LARGE SCALE GENOMIC DNA]</scope>
    <source>
        <strain evidence="4">cv. Chang Bougi</strain>
        <strain evidence="3">cv. SW 3</strain>
        <tissue evidence="2">Leaf</tissue>
    </source>
</reference>
<dbReference type="Proteomes" id="UP000321947">
    <property type="component" value="Unassembled WGS sequence"/>
</dbReference>
<sequence length="89" mass="10061">MAELPSWEGYLGTRLDRLRCSLGFTRDQLVPTGSQIARVRELVSSGVLLYRTLMGSDGKDREKLASDKEGSVTCHMGTQFCFRFYVSMF</sequence>
<evidence type="ECO:0000313" key="3">
    <source>
        <dbReference type="Proteomes" id="UP000321393"/>
    </source>
</evidence>
<dbReference type="EMBL" id="SSTE01006881">
    <property type="protein sequence ID" value="KAA0057688.1"/>
    <property type="molecule type" value="Genomic_DNA"/>
</dbReference>
<gene>
    <name evidence="2" type="ORF">E5676_scaffold970G00250</name>
    <name evidence="1" type="ORF">E6C27_scaffold126G00380</name>
</gene>
<dbReference type="Proteomes" id="UP000321393">
    <property type="component" value="Unassembled WGS sequence"/>
</dbReference>
<organism evidence="2 4">
    <name type="scientific">Cucumis melo var. makuwa</name>
    <name type="common">Oriental melon</name>
    <dbReference type="NCBI Taxonomy" id="1194695"/>
    <lineage>
        <taxon>Eukaryota</taxon>
        <taxon>Viridiplantae</taxon>
        <taxon>Streptophyta</taxon>
        <taxon>Embryophyta</taxon>
        <taxon>Tracheophyta</taxon>
        <taxon>Spermatophyta</taxon>
        <taxon>Magnoliopsida</taxon>
        <taxon>eudicotyledons</taxon>
        <taxon>Gunneridae</taxon>
        <taxon>Pentapetalae</taxon>
        <taxon>rosids</taxon>
        <taxon>fabids</taxon>
        <taxon>Cucurbitales</taxon>
        <taxon>Cucurbitaceae</taxon>
        <taxon>Benincaseae</taxon>
        <taxon>Cucumis</taxon>
    </lineage>
</organism>
<name>A0A5D3DUV9_CUCMM</name>
<dbReference type="AlphaFoldDB" id="A0A5D3DUV9"/>
<evidence type="ECO:0000313" key="1">
    <source>
        <dbReference type="EMBL" id="KAA0057688.1"/>
    </source>
</evidence>
<proteinExistence type="predicted"/>
<evidence type="ECO:0000313" key="2">
    <source>
        <dbReference type="EMBL" id="TYK27473.1"/>
    </source>
</evidence>
<protein>
    <submittedName>
        <fullName evidence="2">Uncharacterized protein</fullName>
    </submittedName>
</protein>